<dbReference type="AlphaFoldDB" id="A0AAV7V0L6"/>
<protein>
    <submittedName>
        <fullName evidence="1">Uncharacterized protein</fullName>
    </submittedName>
</protein>
<organism evidence="1 2">
    <name type="scientific">Pleurodeles waltl</name>
    <name type="common">Iberian ribbed newt</name>
    <dbReference type="NCBI Taxonomy" id="8319"/>
    <lineage>
        <taxon>Eukaryota</taxon>
        <taxon>Metazoa</taxon>
        <taxon>Chordata</taxon>
        <taxon>Craniata</taxon>
        <taxon>Vertebrata</taxon>
        <taxon>Euteleostomi</taxon>
        <taxon>Amphibia</taxon>
        <taxon>Batrachia</taxon>
        <taxon>Caudata</taxon>
        <taxon>Salamandroidea</taxon>
        <taxon>Salamandridae</taxon>
        <taxon>Pleurodelinae</taxon>
        <taxon>Pleurodeles</taxon>
    </lineage>
</organism>
<sequence>MVAGVLMVHCGPLPHGEPRTGFCLHQEGERHEEACWRGSHSAEVLTGSAHPSSRVPRWPARARLRVHCPCLARGWKLLWCGRALGTK</sequence>
<comment type="caution">
    <text evidence="1">The sequence shown here is derived from an EMBL/GenBank/DDBJ whole genome shotgun (WGS) entry which is preliminary data.</text>
</comment>
<accession>A0AAV7V0L6</accession>
<gene>
    <name evidence="1" type="ORF">NDU88_003645</name>
</gene>
<evidence type="ECO:0000313" key="2">
    <source>
        <dbReference type="Proteomes" id="UP001066276"/>
    </source>
</evidence>
<name>A0AAV7V0L6_PLEWA</name>
<evidence type="ECO:0000313" key="1">
    <source>
        <dbReference type="EMBL" id="KAJ1194356.1"/>
    </source>
</evidence>
<dbReference type="Proteomes" id="UP001066276">
    <property type="component" value="Chromosome 2_2"/>
</dbReference>
<keyword evidence="2" id="KW-1185">Reference proteome</keyword>
<dbReference type="EMBL" id="JANPWB010000004">
    <property type="protein sequence ID" value="KAJ1194356.1"/>
    <property type="molecule type" value="Genomic_DNA"/>
</dbReference>
<proteinExistence type="predicted"/>
<reference evidence="1" key="1">
    <citation type="journal article" date="2022" name="bioRxiv">
        <title>Sequencing and chromosome-scale assembly of the giantPleurodeles waltlgenome.</title>
        <authorList>
            <person name="Brown T."/>
            <person name="Elewa A."/>
            <person name="Iarovenko S."/>
            <person name="Subramanian E."/>
            <person name="Araus A.J."/>
            <person name="Petzold A."/>
            <person name="Susuki M."/>
            <person name="Suzuki K.-i.T."/>
            <person name="Hayashi T."/>
            <person name="Toyoda A."/>
            <person name="Oliveira C."/>
            <person name="Osipova E."/>
            <person name="Leigh N.D."/>
            <person name="Simon A."/>
            <person name="Yun M.H."/>
        </authorList>
    </citation>
    <scope>NUCLEOTIDE SEQUENCE</scope>
    <source>
        <strain evidence="1">20211129_DDA</strain>
        <tissue evidence="1">Liver</tissue>
    </source>
</reference>